<organism evidence="2 3">
    <name type="scientific">Litorimonas cladophorae</name>
    <dbReference type="NCBI Taxonomy" id="1220491"/>
    <lineage>
        <taxon>Bacteria</taxon>
        <taxon>Pseudomonadati</taxon>
        <taxon>Pseudomonadota</taxon>
        <taxon>Alphaproteobacteria</taxon>
        <taxon>Maricaulales</taxon>
        <taxon>Robiginitomaculaceae</taxon>
    </lineage>
</organism>
<accession>A0A918KEE3</accession>
<proteinExistence type="predicted"/>
<sequence length="83" mass="9205">MSAPTDSDIYDKICELLKPYNPKNLPIERSSGIMSDLEVDSVAVFDLIMELEDHYDISIPMEMVSDIKTVGELVNAVKGLTAE</sequence>
<evidence type="ECO:0000259" key="1">
    <source>
        <dbReference type="PROSITE" id="PS50075"/>
    </source>
</evidence>
<evidence type="ECO:0000313" key="2">
    <source>
        <dbReference type="EMBL" id="GGX60309.1"/>
    </source>
</evidence>
<reference evidence="2 3" key="1">
    <citation type="journal article" date="2014" name="Int. J. Syst. Evol. Microbiol.">
        <title>Complete genome sequence of Corynebacterium casei LMG S-19264T (=DSM 44701T), isolated from a smear-ripened cheese.</title>
        <authorList>
            <consortium name="US DOE Joint Genome Institute (JGI-PGF)"/>
            <person name="Walter F."/>
            <person name="Albersmeier A."/>
            <person name="Kalinowski J."/>
            <person name="Ruckert C."/>
        </authorList>
    </citation>
    <scope>NUCLEOTIDE SEQUENCE [LARGE SCALE GENOMIC DNA]</scope>
    <source>
        <strain evidence="2 3">KCTC 23968</strain>
    </source>
</reference>
<protein>
    <recommendedName>
        <fullName evidence="1">Carrier domain-containing protein</fullName>
    </recommendedName>
</protein>
<dbReference type="Gene3D" id="1.10.1200.10">
    <property type="entry name" value="ACP-like"/>
    <property type="match status" value="1"/>
</dbReference>
<dbReference type="SUPFAM" id="SSF47336">
    <property type="entry name" value="ACP-like"/>
    <property type="match status" value="1"/>
</dbReference>
<dbReference type="AlphaFoldDB" id="A0A918KEE3"/>
<dbReference type="Proteomes" id="UP000600865">
    <property type="component" value="Unassembled WGS sequence"/>
</dbReference>
<name>A0A918KEE3_9PROT</name>
<feature type="domain" description="Carrier" evidence="1">
    <location>
        <begin position="3"/>
        <end position="81"/>
    </location>
</feature>
<dbReference type="InterPro" id="IPR036736">
    <property type="entry name" value="ACP-like_sf"/>
</dbReference>
<dbReference type="InterPro" id="IPR009081">
    <property type="entry name" value="PP-bd_ACP"/>
</dbReference>
<comment type="caution">
    <text evidence="2">The sequence shown here is derived from an EMBL/GenBank/DDBJ whole genome shotgun (WGS) entry which is preliminary data.</text>
</comment>
<gene>
    <name evidence="2" type="ORF">GCM10011309_07690</name>
</gene>
<dbReference type="Pfam" id="PF00550">
    <property type="entry name" value="PP-binding"/>
    <property type="match status" value="1"/>
</dbReference>
<evidence type="ECO:0000313" key="3">
    <source>
        <dbReference type="Proteomes" id="UP000600865"/>
    </source>
</evidence>
<dbReference type="RefSeq" id="WP_189581507.1">
    <property type="nucleotide sequence ID" value="NZ_BMYV01000001.1"/>
</dbReference>
<dbReference type="EMBL" id="BMYV01000001">
    <property type="protein sequence ID" value="GGX60309.1"/>
    <property type="molecule type" value="Genomic_DNA"/>
</dbReference>
<dbReference type="PROSITE" id="PS50075">
    <property type="entry name" value="CARRIER"/>
    <property type="match status" value="1"/>
</dbReference>
<keyword evidence="3" id="KW-1185">Reference proteome</keyword>